<dbReference type="SUPFAM" id="SSF81383">
    <property type="entry name" value="F-box domain"/>
    <property type="match status" value="1"/>
</dbReference>
<reference evidence="2" key="1">
    <citation type="submission" date="2020-01" db="EMBL/GenBank/DDBJ databases">
        <title>Genome Sequencing of Three Apophysomyces-Like Fungal Strains Confirms a Novel Fungal Genus in the Mucoromycota with divergent Burkholderia-like Endosymbiotic Bacteria.</title>
        <authorList>
            <person name="Stajich J.E."/>
            <person name="Macias A.M."/>
            <person name="Carter-House D."/>
            <person name="Lovett B."/>
            <person name="Kasson L.R."/>
            <person name="Berry K."/>
            <person name="Grigoriev I."/>
            <person name="Chang Y."/>
            <person name="Spatafora J."/>
            <person name="Kasson M.T."/>
        </authorList>
    </citation>
    <scope>NUCLEOTIDE SEQUENCE</scope>
    <source>
        <strain evidence="2">NRRL A-21654</strain>
    </source>
</reference>
<dbReference type="Pfam" id="PF12937">
    <property type="entry name" value="F-box-like"/>
    <property type="match status" value="1"/>
</dbReference>
<evidence type="ECO:0000313" key="2">
    <source>
        <dbReference type="EMBL" id="KAF7728666.1"/>
    </source>
</evidence>
<evidence type="ECO:0000313" key="3">
    <source>
        <dbReference type="Proteomes" id="UP000605846"/>
    </source>
</evidence>
<dbReference type="PANTHER" id="PTHR13318">
    <property type="entry name" value="PARTNER OF PAIRED, ISOFORM B-RELATED"/>
    <property type="match status" value="1"/>
</dbReference>
<feature type="domain" description="F-box" evidence="1">
    <location>
        <begin position="1"/>
        <end position="45"/>
    </location>
</feature>
<dbReference type="AlphaFoldDB" id="A0A8H7BRU4"/>
<dbReference type="Proteomes" id="UP000605846">
    <property type="component" value="Unassembled WGS sequence"/>
</dbReference>
<accession>A0A8H7BRU4</accession>
<sequence>MGIDSLPIEILGRITSSLPPSCLYACCLTNKRFYTTSVPLLWRDIMLKSLLTWEKLCMSLANVRTPLGHHVRQVHIYCDFNDDDCIRLMKHMPNLEVLELVHAGDLTDRSIVPLVQTCLQLEDIHLHSSSITYRSLHYFSGLKRLRKLDLSGCGGLSPFALLPLQNCPLELLNLSLCRWLNAKDTALDLKGLSLLKELNLICCSTVGKEFMQYLLPSTDNEPVPLPRLHTFSLTGDDAEIDDYVIIPFVKSHPHLRSLILMDCAITDRSLIAIRDYLPKLLDIEISYCNHVSSSGVRQLVLGIPRLEMIGVKNCDIPKKDFPEVWKTDVDQTDSRFVDRLTFREIEQIRAGNVSDTPAEIHELELALTDTSPRSDFLLI</sequence>
<evidence type="ECO:0000259" key="1">
    <source>
        <dbReference type="PROSITE" id="PS50181"/>
    </source>
</evidence>
<dbReference type="Gene3D" id="1.20.1280.50">
    <property type="match status" value="1"/>
</dbReference>
<dbReference type="SMART" id="SM00367">
    <property type="entry name" value="LRR_CC"/>
    <property type="match status" value="5"/>
</dbReference>
<dbReference type="Gene3D" id="3.80.10.10">
    <property type="entry name" value="Ribonuclease Inhibitor"/>
    <property type="match status" value="1"/>
</dbReference>
<dbReference type="InterPro" id="IPR006553">
    <property type="entry name" value="Leu-rich_rpt_Cys-con_subtyp"/>
</dbReference>
<dbReference type="OrthoDB" id="10257471at2759"/>
<comment type="caution">
    <text evidence="2">The sequence shown here is derived from an EMBL/GenBank/DDBJ whole genome shotgun (WGS) entry which is preliminary data.</text>
</comment>
<dbReference type="InterPro" id="IPR001611">
    <property type="entry name" value="Leu-rich_rpt"/>
</dbReference>
<dbReference type="EMBL" id="JABAYA010000033">
    <property type="protein sequence ID" value="KAF7728666.1"/>
    <property type="molecule type" value="Genomic_DNA"/>
</dbReference>
<dbReference type="InterPro" id="IPR036047">
    <property type="entry name" value="F-box-like_dom_sf"/>
</dbReference>
<dbReference type="GO" id="GO:0019005">
    <property type="term" value="C:SCF ubiquitin ligase complex"/>
    <property type="evidence" value="ECO:0007669"/>
    <property type="project" value="TreeGrafter"/>
</dbReference>
<organism evidence="2 3">
    <name type="scientific">Apophysomyces ossiformis</name>
    <dbReference type="NCBI Taxonomy" id="679940"/>
    <lineage>
        <taxon>Eukaryota</taxon>
        <taxon>Fungi</taxon>
        <taxon>Fungi incertae sedis</taxon>
        <taxon>Mucoromycota</taxon>
        <taxon>Mucoromycotina</taxon>
        <taxon>Mucoromycetes</taxon>
        <taxon>Mucorales</taxon>
        <taxon>Mucorineae</taxon>
        <taxon>Mucoraceae</taxon>
        <taxon>Apophysomyces</taxon>
    </lineage>
</organism>
<gene>
    <name evidence="2" type="ORF">EC973_005703</name>
</gene>
<protein>
    <recommendedName>
        <fullName evidence="1">F-box domain-containing protein</fullName>
    </recommendedName>
</protein>
<dbReference type="PROSITE" id="PS50181">
    <property type="entry name" value="FBOX"/>
    <property type="match status" value="1"/>
</dbReference>
<dbReference type="InterPro" id="IPR032675">
    <property type="entry name" value="LRR_dom_sf"/>
</dbReference>
<proteinExistence type="predicted"/>
<dbReference type="InterPro" id="IPR001810">
    <property type="entry name" value="F-box_dom"/>
</dbReference>
<keyword evidence="3" id="KW-1185">Reference proteome</keyword>
<dbReference type="GO" id="GO:0031146">
    <property type="term" value="P:SCF-dependent proteasomal ubiquitin-dependent protein catabolic process"/>
    <property type="evidence" value="ECO:0007669"/>
    <property type="project" value="TreeGrafter"/>
</dbReference>
<dbReference type="Pfam" id="PF13516">
    <property type="entry name" value="LRR_6"/>
    <property type="match status" value="1"/>
</dbReference>
<dbReference type="CDD" id="cd22143">
    <property type="entry name" value="F-box_ScMDM30-like"/>
    <property type="match status" value="1"/>
</dbReference>
<name>A0A8H7BRU4_9FUNG</name>
<dbReference type="SUPFAM" id="SSF52047">
    <property type="entry name" value="RNI-like"/>
    <property type="match status" value="1"/>
</dbReference>